<dbReference type="Proteomes" id="UP000011750">
    <property type="component" value="Chromosome A09"/>
</dbReference>
<reference evidence="21" key="3">
    <citation type="submission" date="2023-03" db="UniProtKB">
        <authorList>
            <consortium name="EnsemblPlants"/>
        </authorList>
    </citation>
    <scope>IDENTIFICATION</scope>
    <source>
        <strain evidence="21">cv. Chiifu-401-42</strain>
    </source>
</reference>
<dbReference type="SMART" id="SM00291">
    <property type="entry name" value="ZnF_ZZ"/>
    <property type="match status" value="2"/>
</dbReference>
<dbReference type="SMART" id="SM01250">
    <property type="entry name" value="KAT11"/>
    <property type="match status" value="1"/>
</dbReference>
<keyword evidence="6" id="KW-0677">Repeat</keyword>
<dbReference type="Gene3D" id="3.30.60.90">
    <property type="match status" value="2"/>
</dbReference>
<dbReference type="PROSITE" id="PS50134">
    <property type="entry name" value="ZF_TAZ"/>
    <property type="match status" value="3"/>
</dbReference>
<dbReference type="GO" id="GO:0005634">
    <property type="term" value="C:nucleus"/>
    <property type="evidence" value="ECO:0007669"/>
    <property type="project" value="UniProtKB-SubCell"/>
</dbReference>
<dbReference type="InterPro" id="IPR000433">
    <property type="entry name" value="Znf_ZZ"/>
</dbReference>
<evidence type="ECO:0000256" key="7">
    <source>
        <dbReference type="ARBA" id="ARBA00022771"/>
    </source>
</evidence>
<feature type="domain" description="ZZ-type" evidence="19">
    <location>
        <begin position="1663"/>
        <end position="1716"/>
    </location>
</feature>
<dbReference type="Pfam" id="PF00628">
    <property type="entry name" value="PHD"/>
    <property type="match status" value="1"/>
</dbReference>
<dbReference type="InterPro" id="IPR035898">
    <property type="entry name" value="TAZ_dom_sf"/>
</dbReference>
<protein>
    <recommendedName>
        <fullName evidence="3">histone acetyltransferase</fullName>
        <ecNumber evidence="3">2.3.1.48</ecNumber>
    </recommendedName>
</protein>
<feature type="domain" description="TAZ-type" evidence="18">
    <location>
        <begin position="783"/>
        <end position="862"/>
    </location>
</feature>
<dbReference type="GO" id="GO:0004402">
    <property type="term" value="F:histone acetyltransferase activity"/>
    <property type="evidence" value="ECO:0000318"/>
    <property type="project" value="GO_Central"/>
</dbReference>
<dbReference type="SMART" id="SM00249">
    <property type="entry name" value="PHD"/>
    <property type="match status" value="1"/>
</dbReference>
<dbReference type="InterPro" id="IPR011011">
    <property type="entry name" value="Znf_FYVE_PHD"/>
</dbReference>
<dbReference type="FunFam" id="3.30.60.90:FF:000022">
    <property type="entry name" value="Histone acetyltransferase of the CBP family 12"/>
    <property type="match status" value="1"/>
</dbReference>
<dbReference type="PROSITE" id="PS01357">
    <property type="entry name" value="ZF_ZZ_1"/>
    <property type="match status" value="1"/>
</dbReference>
<comment type="subcellular location">
    <subcellularLocation>
        <location evidence="2">Nucleus</location>
    </subcellularLocation>
</comment>
<keyword evidence="4" id="KW-0808">Transferase</keyword>
<evidence type="ECO:0000256" key="14">
    <source>
        <dbReference type="ARBA" id="ARBA00023315"/>
    </source>
</evidence>
<evidence type="ECO:0000256" key="2">
    <source>
        <dbReference type="ARBA" id="ARBA00004123"/>
    </source>
</evidence>
<comment type="catalytic activity">
    <reaction evidence="15">
        <text>L-lysyl-[protein] + acetyl-CoA = N(6)-acetyl-L-lysyl-[protein] + CoA + H(+)</text>
        <dbReference type="Rhea" id="RHEA:45948"/>
        <dbReference type="Rhea" id="RHEA-COMP:9752"/>
        <dbReference type="Rhea" id="RHEA-COMP:10731"/>
        <dbReference type="ChEBI" id="CHEBI:15378"/>
        <dbReference type="ChEBI" id="CHEBI:29969"/>
        <dbReference type="ChEBI" id="CHEBI:57287"/>
        <dbReference type="ChEBI" id="CHEBI:57288"/>
        <dbReference type="ChEBI" id="CHEBI:61930"/>
        <dbReference type="EC" id="2.3.1.48"/>
    </reaction>
</comment>
<feature type="compositionally biased region" description="Low complexity" evidence="17">
    <location>
        <begin position="571"/>
        <end position="586"/>
    </location>
</feature>
<feature type="compositionally biased region" description="Polar residues" evidence="17">
    <location>
        <begin position="412"/>
        <end position="433"/>
    </location>
</feature>
<feature type="region of interest" description="Disordered" evidence="17">
    <location>
        <begin position="230"/>
        <end position="259"/>
    </location>
</feature>
<dbReference type="CDD" id="cd02337">
    <property type="entry name" value="ZZ_CBP"/>
    <property type="match status" value="1"/>
</dbReference>
<dbReference type="InterPro" id="IPR001965">
    <property type="entry name" value="Znf_PHD"/>
</dbReference>
<dbReference type="PROSITE" id="PS50135">
    <property type="entry name" value="ZF_ZZ_2"/>
    <property type="match status" value="2"/>
</dbReference>
<dbReference type="GO" id="GO:0003713">
    <property type="term" value="F:transcription coactivator activity"/>
    <property type="evidence" value="ECO:0000318"/>
    <property type="project" value="GO_Central"/>
</dbReference>
<evidence type="ECO:0000256" key="9">
    <source>
        <dbReference type="ARBA" id="ARBA00022853"/>
    </source>
</evidence>
<dbReference type="InterPro" id="IPR019786">
    <property type="entry name" value="Zinc_finger_PHD-type_CS"/>
</dbReference>
<dbReference type="InterPro" id="IPR038547">
    <property type="entry name" value="RING_CBP-p300_sf"/>
</dbReference>
<feature type="region of interest" description="Disordered" evidence="17">
    <location>
        <begin position="110"/>
        <end position="132"/>
    </location>
</feature>
<dbReference type="Pfam" id="PF00569">
    <property type="entry name" value="ZZ"/>
    <property type="match status" value="1"/>
</dbReference>
<keyword evidence="9" id="KW-0156">Chromatin regulator</keyword>
<dbReference type="InterPro" id="IPR000197">
    <property type="entry name" value="Znf_TAZ"/>
</dbReference>
<dbReference type="GO" id="GO:0045944">
    <property type="term" value="P:positive regulation of transcription by RNA polymerase II"/>
    <property type="evidence" value="ECO:0000318"/>
    <property type="project" value="GO_Central"/>
</dbReference>
<dbReference type="EC" id="2.3.1.48" evidence="3"/>
<feature type="domain" description="TAZ-type" evidence="18">
    <location>
        <begin position="1723"/>
        <end position="1806"/>
    </location>
</feature>
<dbReference type="SUPFAM" id="SSF57850">
    <property type="entry name" value="RING/U-box"/>
    <property type="match status" value="2"/>
</dbReference>
<organism evidence="21 22">
    <name type="scientific">Brassica campestris</name>
    <name type="common">Field mustard</name>
    <dbReference type="NCBI Taxonomy" id="3711"/>
    <lineage>
        <taxon>Eukaryota</taxon>
        <taxon>Viridiplantae</taxon>
        <taxon>Streptophyta</taxon>
        <taxon>Embryophyta</taxon>
        <taxon>Tracheophyta</taxon>
        <taxon>Spermatophyta</taxon>
        <taxon>Magnoliopsida</taxon>
        <taxon>eudicotyledons</taxon>
        <taxon>Gunneridae</taxon>
        <taxon>Pentapetalae</taxon>
        <taxon>rosids</taxon>
        <taxon>malvids</taxon>
        <taxon>Brassicales</taxon>
        <taxon>Brassicaceae</taxon>
        <taxon>Brassiceae</taxon>
        <taxon>Brassica</taxon>
    </lineage>
</organism>
<feature type="compositionally biased region" description="Low complexity" evidence="17">
    <location>
        <begin position="441"/>
        <end position="456"/>
    </location>
</feature>
<evidence type="ECO:0000256" key="3">
    <source>
        <dbReference type="ARBA" id="ARBA00013184"/>
    </source>
</evidence>
<dbReference type="FunFam" id="3.30.60.90:FF:000018">
    <property type="entry name" value="Histone acetyltransferase HAC1"/>
    <property type="match status" value="1"/>
</dbReference>
<dbReference type="Pfam" id="PF02135">
    <property type="entry name" value="zf-TAZ"/>
    <property type="match status" value="3"/>
</dbReference>
<comment type="function">
    <text evidence="1">Acetyltransferase enzyme. Acetylates histones, giving a specific tag for transcriptional activation.</text>
</comment>
<feature type="compositionally biased region" description="Low complexity" evidence="17">
    <location>
        <begin position="463"/>
        <end position="476"/>
    </location>
</feature>
<evidence type="ECO:0000256" key="16">
    <source>
        <dbReference type="PROSITE-ProRule" id="PRU00228"/>
    </source>
</evidence>
<dbReference type="InterPro" id="IPR013178">
    <property type="entry name" value="Histone_AcTrfase_Rtt109/CBP"/>
</dbReference>
<evidence type="ECO:0000256" key="4">
    <source>
        <dbReference type="ARBA" id="ARBA00022679"/>
    </source>
</evidence>
<feature type="region of interest" description="Disordered" evidence="17">
    <location>
        <begin position="942"/>
        <end position="975"/>
    </location>
</feature>
<dbReference type="Gramene" id="Bra026708.1">
    <property type="protein sequence ID" value="Bra026708.1-P"/>
    <property type="gene ID" value="Bra026708"/>
</dbReference>
<dbReference type="GO" id="GO:0008270">
    <property type="term" value="F:zinc ion binding"/>
    <property type="evidence" value="ECO:0007669"/>
    <property type="project" value="UniProtKB-KW"/>
</dbReference>
<feature type="domain" description="CBP/p300-type HAT" evidence="20">
    <location>
        <begin position="1234"/>
        <end position="1661"/>
    </location>
</feature>
<dbReference type="Pfam" id="PF08214">
    <property type="entry name" value="HAT_KAT11"/>
    <property type="match status" value="1"/>
</dbReference>
<dbReference type="GO" id="GO:0031490">
    <property type="term" value="F:chromatin DNA binding"/>
    <property type="evidence" value="ECO:0000318"/>
    <property type="project" value="GO_Central"/>
</dbReference>
<dbReference type="FunFam" id="1.20.1020.10:FF:000003">
    <property type="entry name" value="Histone acetyltransferase HAC1-like protein"/>
    <property type="match status" value="1"/>
</dbReference>
<evidence type="ECO:0000256" key="1">
    <source>
        <dbReference type="ARBA" id="ARBA00002581"/>
    </source>
</evidence>
<dbReference type="Gene3D" id="3.30.40.10">
    <property type="entry name" value="Zinc/RING finger domain, C3HC4 (zinc finger)"/>
    <property type="match status" value="1"/>
</dbReference>
<dbReference type="STRING" id="51351.M4ED48"/>
<evidence type="ECO:0000313" key="21">
    <source>
        <dbReference type="EnsemblPlants" id="Bra026708.1-P"/>
    </source>
</evidence>
<dbReference type="InterPro" id="IPR019787">
    <property type="entry name" value="Znf_PHD-finger"/>
</dbReference>
<feature type="compositionally biased region" description="Basic and acidic residues" evidence="17">
    <location>
        <begin position="956"/>
        <end position="975"/>
    </location>
</feature>
<evidence type="ECO:0000256" key="11">
    <source>
        <dbReference type="ARBA" id="ARBA00023159"/>
    </source>
</evidence>
<evidence type="ECO:0000259" key="18">
    <source>
        <dbReference type="PROSITE" id="PS50134"/>
    </source>
</evidence>
<evidence type="ECO:0000259" key="20">
    <source>
        <dbReference type="PROSITE" id="PS51727"/>
    </source>
</evidence>
<dbReference type="PANTHER" id="PTHR13808">
    <property type="entry name" value="CBP/P300-RELATED"/>
    <property type="match status" value="1"/>
</dbReference>
<evidence type="ECO:0000256" key="12">
    <source>
        <dbReference type="ARBA" id="ARBA00023163"/>
    </source>
</evidence>
<feature type="compositionally biased region" description="Polar residues" evidence="17">
    <location>
        <begin position="710"/>
        <end position="732"/>
    </location>
</feature>
<dbReference type="PROSITE" id="PS01359">
    <property type="entry name" value="ZF_PHD_1"/>
    <property type="match status" value="1"/>
</dbReference>
<keyword evidence="10" id="KW-0805">Transcription regulation</keyword>
<keyword evidence="14" id="KW-0012">Acyltransferase</keyword>
<evidence type="ECO:0000256" key="5">
    <source>
        <dbReference type="ARBA" id="ARBA00022723"/>
    </source>
</evidence>
<feature type="region of interest" description="Disordered" evidence="17">
    <location>
        <begin position="707"/>
        <end position="733"/>
    </location>
</feature>
<evidence type="ECO:0000256" key="6">
    <source>
        <dbReference type="ARBA" id="ARBA00022737"/>
    </source>
</evidence>
<keyword evidence="12" id="KW-0804">Transcription</keyword>
<feature type="compositionally biased region" description="Polar residues" evidence="17">
    <location>
        <begin position="477"/>
        <end position="486"/>
    </location>
</feature>
<dbReference type="InParanoid" id="M4ED48"/>
<keyword evidence="5" id="KW-0479">Metal-binding</keyword>
<dbReference type="EnsemblPlants" id="Bra026708.1">
    <property type="protein sequence ID" value="Bra026708.1-P"/>
    <property type="gene ID" value="Bra026708"/>
</dbReference>
<dbReference type="OMA" id="MGSDTIN"/>
<name>M4ED48_BRACM</name>
<keyword evidence="13" id="KW-0539">Nucleus</keyword>
<reference evidence="21 22" key="1">
    <citation type="journal article" date="2011" name="Nat. Genet.">
        <title>The genome of the mesopolyploid crop species Brassica rapa.</title>
        <authorList>
            <consortium name="Brassica rapa Genome Sequencing Project Consortium"/>
            <person name="Wang X."/>
            <person name="Wang H."/>
            <person name="Wang J."/>
            <person name="Sun R."/>
            <person name="Wu J."/>
            <person name="Liu S."/>
            <person name="Bai Y."/>
            <person name="Mun J.H."/>
            <person name="Bancroft I."/>
            <person name="Cheng F."/>
            <person name="Huang S."/>
            <person name="Li X."/>
            <person name="Hua W."/>
            <person name="Wang J."/>
            <person name="Wang X."/>
            <person name="Freeling M."/>
            <person name="Pires J.C."/>
            <person name="Paterson A.H."/>
            <person name="Chalhoub B."/>
            <person name="Wang B."/>
            <person name="Hayward A."/>
            <person name="Sharpe A.G."/>
            <person name="Park B.S."/>
            <person name="Weisshaar B."/>
            <person name="Liu B."/>
            <person name="Li B."/>
            <person name="Liu B."/>
            <person name="Tong C."/>
            <person name="Song C."/>
            <person name="Duran C."/>
            <person name="Peng C."/>
            <person name="Geng C."/>
            <person name="Koh C."/>
            <person name="Lin C."/>
            <person name="Edwards D."/>
            <person name="Mu D."/>
            <person name="Shen D."/>
            <person name="Soumpourou E."/>
            <person name="Li F."/>
            <person name="Fraser F."/>
            <person name="Conant G."/>
            <person name="Lassalle G."/>
            <person name="King G.J."/>
            <person name="Bonnema G."/>
            <person name="Tang H."/>
            <person name="Wang H."/>
            <person name="Belcram H."/>
            <person name="Zhou H."/>
            <person name="Hirakawa H."/>
            <person name="Abe H."/>
            <person name="Guo H."/>
            <person name="Wang H."/>
            <person name="Jin H."/>
            <person name="Parkin I.A."/>
            <person name="Batley J."/>
            <person name="Kim J.S."/>
            <person name="Just J."/>
            <person name="Li J."/>
            <person name="Xu J."/>
            <person name="Deng J."/>
            <person name="Kim J.A."/>
            <person name="Li J."/>
            <person name="Yu J."/>
            <person name="Meng J."/>
            <person name="Wang J."/>
            <person name="Min J."/>
            <person name="Poulain J."/>
            <person name="Wang J."/>
            <person name="Hatakeyama K."/>
            <person name="Wu K."/>
            <person name="Wang L."/>
            <person name="Fang L."/>
            <person name="Trick M."/>
            <person name="Links M.G."/>
            <person name="Zhao M."/>
            <person name="Jin M."/>
            <person name="Ramchiary N."/>
            <person name="Drou N."/>
            <person name="Berkman P.J."/>
            <person name="Cai Q."/>
            <person name="Huang Q."/>
            <person name="Li R."/>
            <person name="Tabata S."/>
            <person name="Cheng S."/>
            <person name="Zhang S."/>
            <person name="Zhang S."/>
            <person name="Huang S."/>
            <person name="Sato S."/>
            <person name="Sun S."/>
            <person name="Kwon S.J."/>
            <person name="Choi S.R."/>
            <person name="Lee T.H."/>
            <person name="Fan W."/>
            <person name="Zhao X."/>
            <person name="Tan X."/>
            <person name="Xu X."/>
            <person name="Wang Y."/>
            <person name="Qiu Y."/>
            <person name="Yin Y."/>
            <person name="Li Y."/>
            <person name="Du Y."/>
            <person name="Liao Y."/>
            <person name="Lim Y."/>
            <person name="Narusaka Y."/>
            <person name="Wang Y."/>
            <person name="Wang Z."/>
            <person name="Li Z."/>
            <person name="Wang Z."/>
            <person name="Xiong Z."/>
            <person name="Zhang Z."/>
        </authorList>
    </citation>
    <scope>NUCLEOTIDE SEQUENCE [LARGE SCALE GENOMIC DNA]</scope>
    <source>
        <strain evidence="21 22">cv. Chiifu-401-42</strain>
    </source>
</reference>
<evidence type="ECO:0000256" key="8">
    <source>
        <dbReference type="ARBA" id="ARBA00022833"/>
    </source>
</evidence>
<dbReference type="SUPFAM" id="SSF57933">
    <property type="entry name" value="TAZ domain"/>
    <property type="match status" value="3"/>
</dbReference>
<dbReference type="HOGENOM" id="CLU_002956_2_0_1"/>
<dbReference type="PROSITE" id="PS51727">
    <property type="entry name" value="CBP_P300_HAT"/>
    <property type="match status" value="1"/>
</dbReference>
<dbReference type="Gene3D" id="1.20.1020.10">
    <property type="entry name" value="TAZ domain"/>
    <property type="match status" value="3"/>
</dbReference>
<dbReference type="Gene3D" id="2.10.110.40">
    <property type="match status" value="1"/>
</dbReference>
<evidence type="ECO:0000256" key="15">
    <source>
        <dbReference type="ARBA" id="ARBA00048017"/>
    </source>
</evidence>
<feature type="compositionally biased region" description="Polar residues" evidence="17">
    <location>
        <begin position="558"/>
        <end position="570"/>
    </location>
</feature>
<dbReference type="SUPFAM" id="SSF57903">
    <property type="entry name" value="FYVE/PHD zinc finger"/>
    <property type="match status" value="1"/>
</dbReference>
<evidence type="ECO:0000259" key="19">
    <source>
        <dbReference type="PROSITE" id="PS50135"/>
    </source>
</evidence>
<dbReference type="GO" id="GO:0000123">
    <property type="term" value="C:histone acetyltransferase complex"/>
    <property type="evidence" value="ECO:0000318"/>
    <property type="project" value="GO_Central"/>
</dbReference>
<keyword evidence="8" id="KW-0862">Zinc</keyword>
<feature type="compositionally biased region" description="Polar residues" evidence="17">
    <location>
        <begin position="524"/>
        <end position="533"/>
    </location>
</feature>
<accession>M4ED48</accession>
<dbReference type="GO" id="GO:0005667">
    <property type="term" value="C:transcription regulator complex"/>
    <property type="evidence" value="ECO:0000318"/>
    <property type="project" value="GO_Central"/>
</dbReference>
<dbReference type="PANTHER" id="PTHR13808:SF57">
    <property type="entry name" value="HISTONE ACETYLTRANSFERASE"/>
    <property type="match status" value="1"/>
</dbReference>
<evidence type="ECO:0000256" key="10">
    <source>
        <dbReference type="ARBA" id="ARBA00023015"/>
    </source>
</evidence>
<keyword evidence="7 16" id="KW-0863">Zinc-finger</keyword>
<reference evidence="21 22" key="2">
    <citation type="journal article" date="2018" name="Hortic Res">
        <title>Improved Brassica rapa reference genome by single-molecule sequencing and chromosome conformation capture technologies.</title>
        <authorList>
            <person name="Zhang L."/>
            <person name="Cai X."/>
            <person name="Wu J."/>
            <person name="Liu M."/>
            <person name="Grob S."/>
            <person name="Cheng F."/>
            <person name="Liang J."/>
            <person name="Cai C."/>
            <person name="Liu Z."/>
            <person name="Liu B."/>
            <person name="Wang F."/>
            <person name="Li S."/>
            <person name="Liu F."/>
            <person name="Li X."/>
            <person name="Cheng L."/>
            <person name="Yang W."/>
            <person name="Li M.H."/>
            <person name="Grossniklaus U."/>
            <person name="Zheng H."/>
            <person name="Wang X."/>
        </authorList>
    </citation>
    <scope>NUCLEOTIDE SEQUENCE [LARGE SCALE GENOMIC DNA]</scope>
    <source>
        <strain evidence="21 22">cv. Chiifu-401-42</strain>
    </source>
</reference>
<feature type="region of interest" description="Disordered" evidence="17">
    <location>
        <begin position="558"/>
        <end position="586"/>
    </location>
</feature>
<feature type="domain" description="TAZ-type" evidence="18">
    <location>
        <begin position="1"/>
        <end position="81"/>
    </location>
</feature>
<dbReference type="CDD" id="cd15614">
    <property type="entry name" value="PHD_HAC_like"/>
    <property type="match status" value="1"/>
</dbReference>
<evidence type="ECO:0000256" key="13">
    <source>
        <dbReference type="ARBA" id="ARBA00023242"/>
    </source>
</evidence>
<dbReference type="FunCoup" id="M4ED48">
    <property type="interactions" value="1195"/>
</dbReference>
<proteinExistence type="predicted"/>
<feature type="region of interest" description="Disordered" evidence="17">
    <location>
        <begin position="1031"/>
        <end position="1054"/>
    </location>
</feature>
<dbReference type="InterPro" id="IPR031162">
    <property type="entry name" value="CBP_P300_HAT"/>
</dbReference>
<dbReference type="InterPro" id="IPR043145">
    <property type="entry name" value="Znf_ZZ_sf"/>
</dbReference>
<dbReference type="InterPro" id="IPR013083">
    <property type="entry name" value="Znf_RING/FYVE/PHD"/>
</dbReference>
<keyword evidence="11" id="KW-0010">Activator</keyword>
<feature type="domain" description="ZZ-type" evidence="19">
    <location>
        <begin position="1543"/>
        <end position="1606"/>
    </location>
</feature>
<evidence type="ECO:0000256" key="17">
    <source>
        <dbReference type="SAM" id="MobiDB-lite"/>
    </source>
</evidence>
<feature type="region of interest" description="Disordered" evidence="17">
    <location>
        <begin position="745"/>
        <end position="770"/>
    </location>
</feature>
<feature type="compositionally biased region" description="Polar residues" evidence="17">
    <location>
        <begin position="746"/>
        <end position="770"/>
    </location>
</feature>
<feature type="region of interest" description="Disordered" evidence="17">
    <location>
        <begin position="398"/>
        <end position="537"/>
    </location>
</feature>
<keyword evidence="22" id="KW-1185">Reference proteome</keyword>
<sequence>MVHNKFHKQQRWVLFLLHARTCKRPGVKCPGRNCVTVQKLLSHMNSCVEPQCLYPRCRPTKSLISHYVKCKDLWCPVCVPVRTYRKQQANERALAGLKIKSSKVDKARVSNDSVRASAGAGSGAPRCADTSGNLKLREDMRTLVLSEVQKQNPCAADDASKEDYVKPSALESRMSRLIKRIKLNDDNQIQQNANSSAPGTIITTTPEVSETTMVDNTMDQHTRTRDNLREPKTANHHTRKLQPTRFVRTATSNSDTQGELRPRHRFNMLQQRQPSQADAASKAKYMDVARRLEEGLFKMAVSKEDYVNRSTLESRITSLIKGRHLNNYNQRHANSPSVGMMIPTPGLSHAGGGTTMIPTPRLPHTGDNPSSMVTPSADTTIAGNNNSTSKAVNTGNLLASGGMHGGNMSNGYQNSPRNFSLGTRGNMGSQRSAPQMIPTPGFVNSGASNNSGGFSAEPTVVPQSQQQKQRQDTGGQNSQMVSNQVTAGHRPDNMQPKPAGVASNSVNGGVGVSKKSVDTGEGYRTTNPDNLGSKNLHGGVTSVGKMTSAQNINAASFQSVSRAHPSLQSHQQQQFPQQPNQIQQQQQQKFIQQQTLKQQALQQHKLISKDGPGKTQVASDMVTNVKHEPGVQNHSEALHSQASERLQLSQFQNQYQNSGADAQHVSVTSQNDTCTPLPQNSQQIQQMMHPQNMGSDTINNFNNLAVGAKSESNPQDQWPSQSNGMSSEQNVQEDFRQRVTRMDEAQPSNMIEGSVTGQDHASTTSESHSLQNAAGTACRYGNRDIKFQNQQRWLLFLLHARTCKRPGVKCPGRNCVTVQKLLSHMNSCVEPQCLYPRCRPTKSLISHYKNCKDLRCPVCVPVKTYQQQQANARVQARLKSESSAVSGVNGAVVSNDSPCATDGAVSGVPGCADSLDNLEPSSKRLKVEPSFQPVVRESEVCKSSIVPKAETESSQDAERKDHTQSDAHAALKSEKLEVKEEVPDVSVQAGFSIKEIKHEAVENVPKPRPVSEPGQHDLSGASVKQENIKVEQEPKEEVVVESADVGASRPGKPKIKGVSLTEMFTPDQVREHILSLRQWVGQSKAKVEKNQAMENSMSPNSCQLCAVERLTFEPPPLYCTPCGARIKRNAMYYTVGAGETRHYFCIPCFNESRGDTILAEGTSIPKAKLEKKRNDEETEEAWVQCDKCEAWQHQICALFNGRRNDGGQAEYTCTRCYITEVEQNERVPLPQSSVLGAKDLPKTILSDHIEQRLFKRLEQERSERANAKGKNCDEVPTAESLVVRVVLSVDKKLEVKSRFLEIFREDNFPTEFPYKSKVVLLFQKIEGVEVCLFGMYVQEFGSECSSPNHRRVYLSYLDSVKYFRPEIKTASGEALRTFVYQEILVNWLPGYIWACPPLKGEDYILYCHPEIQKTPKSDKLREWYLAMLKKAAKEGIVAETTNLYDHFFLQTGECRAKVTAARLPYFDGDYWPGAAEDIIQQMSQEDDGRKGNKKGVLKKPITKRALKACGQSGLPGNTSKDLLLMQKLGETIHPMKEDFIMVHLQHCCRHCCALMVTGNRWVCSQCKEFQLCDGCYKAEQKREDRERHPVNQKDKHTLHPVAITDIPADTMDKDEILESEFFDTRQAFLSLCQGNHYQYDTLRRAKHSSMMVLYHLHNPTAPAFVTTCNACHLDIESGQGWRCEVCPDYDVCNACYSKEGGVNHPHKLTNHPSLADQDAQNKEARQLRVLQLRKMLDLLVHAALCRAMYCQYPNCRKVKGLFRHGIRCTIRAAGGCVLCKKMWYLLQIHARACKESNCNVPRCGDLKEHLRRLAQQSESRRRAAVMEMMRQRAAEVAGTSS</sequence>
<dbReference type="SMART" id="SM00551">
    <property type="entry name" value="ZnF_TAZ"/>
    <property type="match status" value="3"/>
</dbReference>
<dbReference type="eggNOG" id="KOG1778">
    <property type="taxonomic scope" value="Eukaryota"/>
</dbReference>
<evidence type="ECO:0000313" key="22">
    <source>
        <dbReference type="Proteomes" id="UP000011750"/>
    </source>
</evidence>